<keyword evidence="2" id="KW-1185">Reference proteome</keyword>
<organism evidence="1 2">
    <name type="scientific">Mycena rosella</name>
    <name type="common">Pink bonnet</name>
    <name type="synonym">Agaricus rosellus</name>
    <dbReference type="NCBI Taxonomy" id="1033263"/>
    <lineage>
        <taxon>Eukaryota</taxon>
        <taxon>Fungi</taxon>
        <taxon>Dikarya</taxon>
        <taxon>Basidiomycota</taxon>
        <taxon>Agaricomycotina</taxon>
        <taxon>Agaricomycetes</taxon>
        <taxon>Agaricomycetidae</taxon>
        <taxon>Agaricales</taxon>
        <taxon>Marasmiineae</taxon>
        <taxon>Mycenaceae</taxon>
        <taxon>Mycena</taxon>
    </lineage>
</organism>
<comment type="caution">
    <text evidence="1">The sequence shown here is derived from an EMBL/GenBank/DDBJ whole genome shotgun (WGS) entry which is preliminary data.</text>
</comment>
<dbReference type="EMBL" id="JARKIE010000291">
    <property type="protein sequence ID" value="KAJ7657142.1"/>
    <property type="molecule type" value="Genomic_DNA"/>
</dbReference>
<proteinExistence type="predicted"/>
<dbReference type="AlphaFoldDB" id="A0AAD7CPX3"/>
<sequence length="252" mass="26459">MACARGRPIKSTVVAVASTVDNPSDGDLLVRKISLSARTAGCSVSIEIVKSEQWMGIKEDLSVSISPFVKTSHLPVISLELCLLRHHLRVLVDWAIFCCRSPHIRPARRIAAFCFGAPICAVGGVGVGEAVDENVVLVLDGLATDMAAHVVGLVSGVKEVRGGELAGTGIELGDSGIGGVCVGVGIFGRWFRVVEVESHSLLVARRDGFRSANDLGLVDEVVDTGFDPAIVWHVEGDLIHEEGGDGSGGNVM</sequence>
<name>A0AAD7CPX3_MYCRO</name>
<evidence type="ECO:0000313" key="2">
    <source>
        <dbReference type="Proteomes" id="UP001221757"/>
    </source>
</evidence>
<accession>A0AAD7CPX3</accession>
<dbReference type="Proteomes" id="UP001221757">
    <property type="component" value="Unassembled WGS sequence"/>
</dbReference>
<protein>
    <submittedName>
        <fullName evidence="1">Uncharacterized protein</fullName>
    </submittedName>
</protein>
<reference evidence="1" key="1">
    <citation type="submission" date="2023-03" db="EMBL/GenBank/DDBJ databases">
        <title>Massive genome expansion in bonnet fungi (Mycena s.s.) driven by repeated elements and novel gene families across ecological guilds.</title>
        <authorList>
            <consortium name="Lawrence Berkeley National Laboratory"/>
            <person name="Harder C.B."/>
            <person name="Miyauchi S."/>
            <person name="Viragh M."/>
            <person name="Kuo A."/>
            <person name="Thoen E."/>
            <person name="Andreopoulos B."/>
            <person name="Lu D."/>
            <person name="Skrede I."/>
            <person name="Drula E."/>
            <person name="Henrissat B."/>
            <person name="Morin E."/>
            <person name="Kohler A."/>
            <person name="Barry K."/>
            <person name="LaButti K."/>
            <person name="Morin E."/>
            <person name="Salamov A."/>
            <person name="Lipzen A."/>
            <person name="Mereny Z."/>
            <person name="Hegedus B."/>
            <person name="Baldrian P."/>
            <person name="Stursova M."/>
            <person name="Weitz H."/>
            <person name="Taylor A."/>
            <person name="Grigoriev I.V."/>
            <person name="Nagy L.G."/>
            <person name="Martin F."/>
            <person name="Kauserud H."/>
        </authorList>
    </citation>
    <scope>NUCLEOTIDE SEQUENCE</scope>
    <source>
        <strain evidence="1">CBHHK067</strain>
    </source>
</reference>
<gene>
    <name evidence="1" type="ORF">B0H17DRAFT_1263293</name>
</gene>
<evidence type="ECO:0000313" key="1">
    <source>
        <dbReference type="EMBL" id="KAJ7657142.1"/>
    </source>
</evidence>